<accession>A0A9D4DHW6</accession>
<reference evidence="6" key="1">
    <citation type="journal article" date="2019" name="bioRxiv">
        <title>The Genome of the Zebra Mussel, Dreissena polymorpha: A Resource for Invasive Species Research.</title>
        <authorList>
            <person name="McCartney M.A."/>
            <person name="Auch B."/>
            <person name="Kono T."/>
            <person name="Mallez S."/>
            <person name="Zhang Y."/>
            <person name="Obille A."/>
            <person name="Becker A."/>
            <person name="Abrahante J.E."/>
            <person name="Garbe J."/>
            <person name="Badalamenti J.P."/>
            <person name="Herman A."/>
            <person name="Mangelson H."/>
            <person name="Liachko I."/>
            <person name="Sullivan S."/>
            <person name="Sone E.D."/>
            <person name="Koren S."/>
            <person name="Silverstein K.A.T."/>
            <person name="Beckman K.B."/>
            <person name="Gohl D.M."/>
        </authorList>
    </citation>
    <scope>NUCLEOTIDE SEQUENCE</scope>
    <source>
        <strain evidence="6">Duluth1</strain>
        <tissue evidence="6">Whole animal</tissue>
    </source>
</reference>
<proteinExistence type="predicted"/>
<dbReference type="SUPFAM" id="SSF56496">
    <property type="entry name" value="Fibrinogen C-terminal domain-like"/>
    <property type="match status" value="1"/>
</dbReference>
<dbReference type="InterPro" id="IPR045860">
    <property type="entry name" value="Snake_toxin-like_sf"/>
</dbReference>
<feature type="disulfide bond" evidence="2">
    <location>
        <begin position="199"/>
        <end position="209"/>
    </location>
</feature>
<keyword evidence="1 2" id="KW-1015">Disulfide bond</keyword>
<sequence>MLFGICFVLAVSSINCVHCLTCLYCTGIQSPRHCNYVKDCKPDEVCNVHQTTNAYGDVVFDVGCAHHSVCSNRTHGSKTCDSCCTTDLCNAAGCGMIGYPSARGPACYNCPAQITDGTCHVIDVCGSNEVCMINEKREFGDKVYTSGCVGLTHCELHTIDISQIIGRSISDHARSLTETVCHKCCHDDLCNAHCETVFCASNPCEYGTCINGKENYTCICDNSHTGRTCSVPIQSGRDCKDLRNVTHISGVYNMQPEGLNETIEVYCDMTTDGGGWTVFQHRFNGSIEFFRNMSSYENGFGDAHGEIWLGLKYIYAMTSNANSELRIDLIAADGSTAYEVFPNFRLSASPNYTLHIDQSNGTANGNLGLFYSNGASFLTYDNDPGGCADQFHGAWWYHMCSWSNLNGKYYAPGSNHDDGTVYHNFKGSESLKETKMAFRRI</sequence>
<dbReference type="SUPFAM" id="SSF57302">
    <property type="entry name" value="Snake toxin-like"/>
    <property type="match status" value="1"/>
</dbReference>
<organism evidence="6 7">
    <name type="scientific">Dreissena polymorpha</name>
    <name type="common">Zebra mussel</name>
    <name type="synonym">Mytilus polymorpha</name>
    <dbReference type="NCBI Taxonomy" id="45954"/>
    <lineage>
        <taxon>Eukaryota</taxon>
        <taxon>Metazoa</taxon>
        <taxon>Spiralia</taxon>
        <taxon>Lophotrochozoa</taxon>
        <taxon>Mollusca</taxon>
        <taxon>Bivalvia</taxon>
        <taxon>Autobranchia</taxon>
        <taxon>Heteroconchia</taxon>
        <taxon>Euheterodonta</taxon>
        <taxon>Imparidentia</taxon>
        <taxon>Neoheterodontei</taxon>
        <taxon>Myida</taxon>
        <taxon>Dreissenoidea</taxon>
        <taxon>Dreissenidae</taxon>
        <taxon>Dreissena</taxon>
    </lineage>
</organism>
<dbReference type="EMBL" id="JAIWYP010000010">
    <property type="protein sequence ID" value="KAH3748372.1"/>
    <property type="molecule type" value="Genomic_DNA"/>
</dbReference>
<evidence type="ECO:0008006" key="8">
    <source>
        <dbReference type="Google" id="ProtNLM"/>
    </source>
</evidence>
<feature type="chain" id="PRO_5038650679" description="Fibrinogen C-terminal domain-containing protein" evidence="3">
    <location>
        <begin position="20"/>
        <end position="441"/>
    </location>
</feature>
<dbReference type="InterPro" id="IPR036056">
    <property type="entry name" value="Fibrinogen-like_C"/>
</dbReference>
<dbReference type="Gene3D" id="2.10.25.10">
    <property type="entry name" value="Laminin"/>
    <property type="match status" value="1"/>
</dbReference>
<feature type="disulfide bond" evidence="2">
    <location>
        <begin position="220"/>
        <end position="229"/>
    </location>
</feature>
<dbReference type="Pfam" id="PF00147">
    <property type="entry name" value="Fibrinogen_C"/>
    <property type="match status" value="1"/>
</dbReference>
<dbReference type="PANTHER" id="PTHR19143:SF444">
    <property type="entry name" value="PROTEIN SCABROUS"/>
    <property type="match status" value="1"/>
</dbReference>
<dbReference type="AlphaFoldDB" id="A0A9D4DHW6"/>
<dbReference type="InterPro" id="IPR050373">
    <property type="entry name" value="Fibrinogen_C-term_domain"/>
</dbReference>
<evidence type="ECO:0000313" key="7">
    <source>
        <dbReference type="Proteomes" id="UP000828390"/>
    </source>
</evidence>
<dbReference type="Proteomes" id="UP000828390">
    <property type="component" value="Unassembled WGS sequence"/>
</dbReference>
<dbReference type="PROSITE" id="PS00010">
    <property type="entry name" value="ASX_HYDROXYL"/>
    <property type="match status" value="1"/>
</dbReference>
<dbReference type="GO" id="GO:0005615">
    <property type="term" value="C:extracellular space"/>
    <property type="evidence" value="ECO:0007669"/>
    <property type="project" value="TreeGrafter"/>
</dbReference>
<dbReference type="PROSITE" id="PS50026">
    <property type="entry name" value="EGF_3"/>
    <property type="match status" value="1"/>
</dbReference>
<dbReference type="Gene3D" id="3.90.215.10">
    <property type="entry name" value="Gamma Fibrinogen, chain A, domain 1"/>
    <property type="match status" value="1"/>
</dbReference>
<evidence type="ECO:0000259" key="5">
    <source>
        <dbReference type="PROSITE" id="PS51406"/>
    </source>
</evidence>
<keyword evidence="7" id="KW-1185">Reference proteome</keyword>
<dbReference type="CDD" id="cd00087">
    <property type="entry name" value="FReD"/>
    <property type="match status" value="1"/>
</dbReference>
<gene>
    <name evidence="6" type="ORF">DPMN_182817</name>
</gene>
<evidence type="ECO:0000259" key="4">
    <source>
        <dbReference type="PROSITE" id="PS50026"/>
    </source>
</evidence>
<evidence type="ECO:0000256" key="3">
    <source>
        <dbReference type="SAM" id="SignalP"/>
    </source>
</evidence>
<dbReference type="InterPro" id="IPR000152">
    <property type="entry name" value="EGF-type_Asp/Asn_hydroxyl_site"/>
</dbReference>
<evidence type="ECO:0000256" key="1">
    <source>
        <dbReference type="ARBA" id="ARBA00023157"/>
    </source>
</evidence>
<evidence type="ECO:0000256" key="2">
    <source>
        <dbReference type="PROSITE-ProRule" id="PRU00076"/>
    </source>
</evidence>
<dbReference type="InterPro" id="IPR002181">
    <property type="entry name" value="Fibrinogen_a/b/g_C_dom"/>
</dbReference>
<dbReference type="InterPro" id="IPR000742">
    <property type="entry name" value="EGF"/>
</dbReference>
<feature type="domain" description="Fibrinogen C-terminal" evidence="5">
    <location>
        <begin position="230"/>
        <end position="441"/>
    </location>
</feature>
<feature type="domain" description="EGF-like" evidence="4">
    <location>
        <begin position="195"/>
        <end position="230"/>
    </location>
</feature>
<comment type="caution">
    <text evidence="6">The sequence shown here is derived from an EMBL/GenBank/DDBJ whole genome shotgun (WGS) entry which is preliminary data.</text>
</comment>
<dbReference type="NCBIfam" id="NF040941">
    <property type="entry name" value="GGGWT_bact"/>
    <property type="match status" value="1"/>
</dbReference>
<dbReference type="PROSITE" id="PS00514">
    <property type="entry name" value="FIBRINOGEN_C_1"/>
    <property type="match status" value="1"/>
</dbReference>
<dbReference type="PROSITE" id="PS00022">
    <property type="entry name" value="EGF_1"/>
    <property type="match status" value="1"/>
</dbReference>
<dbReference type="OrthoDB" id="6152502at2759"/>
<keyword evidence="3" id="KW-0732">Signal</keyword>
<evidence type="ECO:0000313" key="6">
    <source>
        <dbReference type="EMBL" id="KAH3748372.1"/>
    </source>
</evidence>
<keyword evidence="2" id="KW-0245">EGF-like domain</keyword>
<comment type="caution">
    <text evidence="2">Lacks conserved residue(s) required for the propagation of feature annotation.</text>
</comment>
<dbReference type="PANTHER" id="PTHR19143">
    <property type="entry name" value="FIBRINOGEN/TENASCIN/ANGIOPOEITIN"/>
    <property type="match status" value="1"/>
</dbReference>
<reference evidence="6" key="2">
    <citation type="submission" date="2020-11" db="EMBL/GenBank/DDBJ databases">
        <authorList>
            <person name="McCartney M.A."/>
            <person name="Auch B."/>
            <person name="Kono T."/>
            <person name="Mallez S."/>
            <person name="Becker A."/>
            <person name="Gohl D.M."/>
            <person name="Silverstein K.A.T."/>
            <person name="Koren S."/>
            <person name="Bechman K.B."/>
            <person name="Herman A."/>
            <person name="Abrahante J.E."/>
            <person name="Garbe J."/>
        </authorList>
    </citation>
    <scope>NUCLEOTIDE SEQUENCE</scope>
    <source>
        <strain evidence="6">Duluth1</strain>
        <tissue evidence="6">Whole animal</tissue>
    </source>
</reference>
<name>A0A9D4DHW6_DREPO</name>
<dbReference type="InterPro" id="IPR014716">
    <property type="entry name" value="Fibrinogen_a/b/g_C_1"/>
</dbReference>
<dbReference type="InterPro" id="IPR020837">
    <property type="entry name" value="Fibrinogen_CS"/>
</dbReference>
<dbReference type="SUPFAM" id="SSF57196">
    <property type="entry name" value="EGF/Laminin"/>
    <property type="match status" value="1"/>
</dbReference>
<protein>
    <recommendedName>
        <fullName evidence="8">Fibrinogen C-terminal domain-containing protein</fullName>
    </recommendedName>
</protein>
<dbReference type="PROSITE" id="PS51406">
    <property type="entry name" value="FIBRINOGEN_C_2"/>
    <property type="match status" value="1"/>
</dbReference>
<feature type="signal peptide" evidence="3">
    <location>
        <begin position="1"/>
        <end position="19"/>
    </location>
</feature>
<dbReference type="SMART" id="SM00186">
    <property type="entry name" value="FBG"/>
    <property type="match status" value="1"/>
</dbReference>